<accession>A0A1E7Q6M9</accession>
<gene>
    <name evidence="4" type="ORF">BI198_09850</name>
</gene>
<evidence type="ECO:0000259" key="3">
    <source>
        <dbReference type="PROSITE" id="PS51371"/>
    </source>
</evidence>
<reference evidence="5" key="1">
    <citation type="submission" date="2016-09" db="EMBL/GenBank/DDBJ databases">
        <authorList>
            <person name="Wan X."/>
            <person name="Hou S."/>
        </authorList>
    </citation>
    <scope>NUCLEOTIDE SEQUENCE [LARGE SCALE GENOMIC DNA]</scope>
    <source>
        <strain evidence="5">KH87</strain>
    </source>
</reference>
<dbReference type="InterPro" id="IPR051257">
    <property type="entry name" value="Diverse_CBS-Domain"/>
</dbReference>
<dbReference type="RefSeq" id="WP_070049398.1">
    <property type="nucleotide sequence ID" value="NZ_CBCSDO010000004.1"/>
</dbReference>
<dbReference type="InterPro" id="IPR044729">
    <property type="entry name" value="CBS_bac"/>
</dbReference>
<dbReference type="PANTHER" id="PTHR43080">
    <property type="entry name" value="CBS DOMAIN-CONTAINING PROTEIN CBSX3, MITOCHONDRIAL"/>
    <property type="match status" value="1"/>
</dbReference>
<dbReference type="SMART" id="SM00116">
    <property type="entry name" value="CBS"/>
    <property type="match status" value="2"/>
</dbReference>
<dbReference type="PROSITE" id="PS51371">
    <property type="entry name" value="CBS"/>
    <property type="match status" value="2"/>
</dbReference>
<dbReference type="EMBL" id="MKEK01000001">
    <property type="protein sequence ID" value="OEY69829.1"/>
    <property type="molecule type" value="Genomic_DNA"/>
</dbReference>
<dbReference type="AlphaFoldDB" id="A0A1E7Q6M9"/>
<dbReference type="SUPFAM" id="SSF54631">
    <property type="entry name" value="CBS-domain pair"/>
    <property type="match status" value="1"/>
</dbReference>
<name>A0A1E7Q6M9_9GAMM</name>
<organism evidence="4 5">
    <name type="scientific">Rheinheimera salexigens</name>
    <dbReference type="NCBI Taxonomy" id="1628148"/>
    <lineage>
        <taxon>Bacteria</taxon>
        <taxon>Pseudomonadati</taxon>
        <taxon>Pseudomonadota</taxon>
        <taxon>Gammaproteobacteria</taxon>
        <taxon>Chromatiales</taxon>
        <taxon>Chromatiaceae</taxon>
        <taxon>Rheinheimera</taxon>
    </lineage>
</organism>
<dbReference type="Proteomes" id="UP000242258">
    <property type="component" value="Unassembled WGS sequence"/>
</dbReference>
<proteinExistence type="predicted"/>
<dbReference type="Pfam" id="PF00571">
    <property type="entry name" value="CBS"/>
    <property type="match status" value="2"/>
</dbReference>
<dbReference type="PANTHER" id="PTHR43080:SF2">
    <property type="entry name" value="CBS DOMAIN-CONTAINING PROTEIN"/>
    <property type="match status" value="1"/>
</dbReference>
<dbReference type="OrthoDB" id="9790355at2"/>
<comment type="caution">
    <text evidence="4">The sequence shown here is derived from an EMBL/GenBank/DDBJ whole genome shotgun (WGS) entry which is preliminary data.</text>
</comment>
<dbReference type="InterPro" id="IPR046342">
    <property type="entry name" value="CBS_dom_sf"/>
</dbReference>
<evidence type="ECO:0000256" key="1">
    <source>
        <dbReference type="ARBA" id="ARBA00023122"/>
    </source>
</evidence>
<feature type="domain" description="CBS" evidence="3">
    <location>
        <begin position="10"/>
        <end position="68"/>
    </location>
</feature>
<dbReference type="InterPro" id="IPR000644">
    <property type="entry name" value="CBS_dom"/>
</dbReference>
<dbReference type="CDD" id="cd04629">
    <property type="entry name" value="CBS_pair_bac"/>
    <property type="match status" value="1"/>
</dbReference>
<dbReference type="Gene3D" id="3.10.580.10">
    <property type="entry name" value="CBS-domain"/>
    <property type="match status" value="1"/>
</dbReference>
<sequence length="139" mass="15747">MELLKVADYMHRHPVTFTADMPIEMAVARLIQAKQLGGPVIDLQHKIIGFISEQDCLARMLMSTYHDQQSSRVAEAMRTEVLTVRPYDDIIDLAQLMLQSKPKLYPVIDDNGCILGIISRSDVLAAIDKELHSHYRKVS</sequence>
<evidence type="ECO:0000313" key="5">
    <source>
        <dbReference type="Proteomes" id="UP000242258"/>
    </source>
</evidence>
<protein>
    <submittedName>
        <fullName evidence="4">CBS domain-containing protein</fullName>
    </submittedName>
</protein>
<keyword evidence="5" id="KW-1185">Reference proteome</keyword>
<dbReference type="STRING" id="1628148.BI198_09850"/>
<keyword evidence="1 2" id="KW-0129">CBS domain</keyword>
<feature type="domain" description="CBS" evidence="3">
    <location>
        <begin position="77"/>
        <end position="133"/>
    </location>
</feature>
<evidence type="ECO:0000313" key="4">
    <source>
        <dbReference type="EMBL" id="OEY69829.1"/>
    </source>
</evidence>
<evidence type="ECO:0000256" key="2">
    <source>
        <dbReference type="PROSITE-ProRule" id="PRU00703"/>
    </source>
</evidence>